<reference evidence="1 2" key="1">
    <citation type="submission" date="2024-06" db="EMBL/GenBank/DDBJ databases">
        <title>Genomic Encyclopedia of Type Strains, Phase IV (KMG-IV): sequencing the most valuable type-strain genomes for metagenomic binning, comparative biology and taxonomic classification.</title>
        <authorList>
            <person name="Goeker M."/>
        </authorList>
    </citation>
    <scope>NUCLEOTIDE SEQUENCE [LARGE SCALE GENOMIC DNA]</scope>
    <source>
        <strain evidence="1 2">DSM 100022</strain>
    </source>
</reference>
<accession>A0ABV2H013</accession>
<dbReference type="Proteomes" id="UP001549204">
    <property type="component" value="Unassembled WGS sequence"/>
</dbReference>
<keyword evidence="2" id="KW-1185">Reference proteome</keyword>
<sequence>MMHQPIEYRRAHGVVRECFMMHLSLIAWSVAAGVEVDRSGRWKG</sequence>
<name>A0ABV2H013_9HYPH</name>
<organism evidence="1 2">
    <name type="scientific">Mesorhizobium robiniae</name>
    <dbReference type="NCBI Taxonomy" id="559315"/>
    <lineage>
        <taxon>Bacteria</taxon>
        <taxon>Pseudomonadati</taxon>
        <taxon>Pseudomonadota</taxon>
        <taxon>Alphaproteobacteria</taxon>
        <taxon>Hyphomicrobiales</taxon>
        <taxon>Phyllobacteriaceae</taxon>
        <taxon>Mesorhizobium</taxon>
    </lineage>
</organism>
<comment type="caution">
    <text evidence="1">The sequence shown here is derived from an EMBL/GenBank/DDBJ whole genome shotgun (WGS) entry which is preliminary data.</text>
</comment>
<evidence type="ECO:0000313" key="2">
    <source>
        <dbReference type="Proteomes" id="UP001549204"/>
    </source>
</evidence>
<gene>
    <name evidence="1" type="ORF">ABID19_006942</name>
</gene>
<dbReference type="EMBL" id="JBEPMC010000030">
    <property type="protein sequence ID" value="MET3583876.1"/>
    <property type="molecule type" value="Genomic_DNA"/>
</dbReference>
<evidence type="ECO:0000313" key="1">
    <source>
        <dbReference type="EMBL" id="MET3583876.1"/>
    </source>
</evidence>
<proteinExistence type="predicted"/>
<protein>
    <submittedName>
        <fullName evidence="1">Uncharacterized protein</fullName>
    </submittedName>
</protein>